<feature type="signal peptide" evidence="2">
    <location>
        <begin position="1"/>
        <end position="19"/>
    </location>
</feature>
<gene>
    <name evidence="3" type="ORF">Daesc_010040</name>
</gene>
<evidence type="ECO:0000256" key="2">
    <source>
        <dbReference type="SAM" id="SignalP"/>
    </source>
</evidence>
<proteinExistence type="predicted"/>
<dbReference type="Proteomes" id="UP001369815">
    <property type="component" value="Unassembled WGS sequence"/>
</dbReference>
<protein>
    <submittedName>
        <fullName evidence="3">Uncharacterized protein</fullName>
    </submittedName>
</protein>
<keyword evidence="2" id="KW-0732">Signal</keyword>
<dbReference type="AlphaFoldDB" id="A0AAX6M772"/>
<dbReference type="EMBL" id="JBANMG010000010">
    <property type="protein sequence ID" value="KAK6948276.1"/>
    <property type="molecule type" value="Genomic_DNA"/>
</dbReference>
<sequence>MKFSQAILGFAAFLGTANAAKSYSDLTNGMYTIPVVNGTLDFGNAVRDWDGVAELAAKPLSERRPPGICQPQFPTRKTLCRTRVIRRSEYLRAYAKFLDWIESGPDEGWIPKSSCKSLLWGSVVVSACSSGGINPTCREELTEAMRELDTYCAPDQGGDITIHHWAKSYGRHNIRDGDDLDGGHYKLPTGKNPKGDDTN</sequence>
<name>A0AAX6M772_9PEZI</name>
<evidence type="ECO:0000256" key="1">
    <source>
        <dbReference type="SAM" id="MobiDB-lite"/>
    </source>
</evidence>
<accession>A0AAX6M772</accession>
<feature type="region of interest" description="Disordered" evidence="1">
    <location>
        <begin position="180"/>
        <end position="199"/>
    </location>
</feature>
<evidence type="ECO:0000313" key="3">
    <source>
        <dbReference type="EMBL" id="KAK6948276.1"/>
    </source>
</evidence>
<evidence type="ECO:0000313" key="4">
    <source>
        <dbReference type="Proteomes" id="UP001369815"/>
    </source>
</evidence>
<reference evidence="3 4" key="1">
    <citation type="journal article" date="2024" name="Front Chem Biol">
        <title>Unveiling the potential of Daldinia eschscholtzii MFLUCC 19-0629 through bioactivity and bioinformatics studies for enhanced sustainable agriculture production.</title>
        <authorList>
            <person name="Brooks S."/>
            <person name="Weaver J.A."/>
            <person name="Klomchit A."/>
            <person name="Alharthi S.A."/>
            <person name="Onlamun T."/>
            <person name="Nurani R."/>
            <person name="Vong T.K."/>
            <person name="Alberti F."/>
            <person name="Greco C."/>
        </authorList>
    </citation>
    <scope>NUCLEOTIDE SEQUENCE [LARGE SCALE GENOMIC DNA]</scope>
    <source>
        <strain evidence="3">MFLUCC 19-0629</strain>
    </source>
</reference>
<keyword evidence="4" id="KW-1185">Reference proteome</keyword>
<comment type="caution">
    <text evidence="3">The sequence shown here is derived from an EMBL/GenBank/DDBJ whole genome shotgun (WGS) entry which is preliminary data.</text>
</comment>
<organism evidence="3 4">
    <name type="scientific">Daldinia eschscholtzii</name>
    <dbReference type="NCBI Taxonomy" id="292717"/>
    <lineage>
        <taxon>Eukaryota</taxon>
        <taxon>Fungi</taxon>
        <taxon>Dikarya</taxon>
        <taxon>Ascomycota</taxon>
        <taxon>Pezizomycotina</taxon>
        <taxon>Sordariomycetes</taxon>
        <taxon>Xylariomycetidae</taxon>
        <taxon>Xylariales</taxon>
        <taxon>Hypoxylaceae</taxon>
        <taxon>Daldinia</taxon>
    </lineage>
</organism>
<feature type="chain" id="PRO_5043511834" evidence="2">
    <location>
        <begin position="20"/>
        <end position="199"/>
    </location>
</feature>